<dbReference type="Gene3D" id="2.60.40.420">
    <property type="entry name" value="Cupredoxins - blue copper proteins"/>
    <property type="match status" value="2"/>
</dbReference>
<keyword evidence="8" id="KW-0677">Repeat</keyword>
<comment type="cofactor">
    <cofactor evidence="1">
        <name>Cu(+)</name>
        <dbReference type="ChEBI" id="CHEBI:49552"/>
    </cofactor>
</comment>
<feature type="chain" id="PRO_5046826495" description="Copper-containing nitrite reductase" evidence="12">
    <location>
        <begin position="27"/>
        <end position="384"/>
    </location>
</feature>
<evidence type="ECO:0000256" key="2">
    <source>
        <dbReference type="ARBA" id="ARBA00001973"/>
    </source>
</evidence>
<evidence type="ECO:0000256" key="5">
    <source>
        <dbReference type="ARBA" id="ARBA00011882"/>
    </source>
</evidence>
<evidence type="ECO:0000256" key="12">
    <source>
        <dbReference type="SAM" id="SignalP"/>
    </source>
</evidence>
<sequence length="384" mass="42439">MIKKFWKHGSLAFLLLAASVFGSVGAANAEQAEPAKQDLNILTTTQLRKLPPLKETDIIVPTGKVKEFTLDVKEGKWELVKGTTVNAITINDTVPGPEIRVTEGDTVRITVKNNLKEDTSIHWHGLHIPNNMDGVPPFTQNGIKPGKSYTYEFIANHAGTFMYHSHLNSVEQIDKGFYGAFIIDPQKPEAQPKFDQDITWMLGGWNVDDMQVTGVNGTMSNKAGMDVEMPNAHGKMTDMAGMDMGMHTAEGTGSAQMNMDYNYWTINGKAFPDTKPLVVKKGETVRLRLINISNLNHPMHLHGHDFRVIAEDGHPISDPQVMNTIDVAPGKTYDIEFIADNPGTWVFHCHELHHTMNGEVEPGGLIGVIKYEGQLAVQTQSGME</sequence>
<evidence type="ECO:0000256" key="9">
    <source>
        <dbReference type="ARBA" id="ARBA00023002"/>
    </source>
</evidence>
<dbReference type="PRINTS" id="PR00695">
    <property type="entry name" value="CUNO2RDTASE"/>
</dbReference>
<feature type="domain" description="Plastocyanin-like" evidence="14">
    <location>
        <begin position="72"/>
        <end position="187"/>
    </location>
</feature>
<comment type="subunit">
    <text evidence="4">Homotrimer.</text>
</comment>
<feature type="domain" description="Plastocyanin-like" evidence="13">
    <location>
        <begin position="257"/>
        <end position="358"/>
    </location>
</feature>
<dbReference type="PANTHER" id="PTHR11709:SF394">
    <property type="entry name" value="FI03373P-RELATED"/>
    <property type="match status" value="1"/>
</dbReference>
<dbReference type="PANTHER" id="PTHR11709">
    <property type="entry name" value="MULTI-COPPER OXIDASE"/>
    <property type="match status" value="1"/>
</dbReference>
<dbReference type="RefSeq" id="WP_323077436.1">
    <property type="nucleotide sequence ID" value="NZ_CBCSKM010000018.1"/>
</dbReference>
<dbReference type="CDD" id="cd04202">
    <property type="entry name" value="CuRO_D2_2dMcoN_like"/>
    <property type="match status" value="1"/>
</dbReference>
<comment type="similarity">
    <text evidence="3">Belongs to the multicopper oxidase family.</text>
</comment>
<evidence type="ECO:0000259" key="14">
    <source>
        <dbReference type="Pfam" id="PF07732"/>
    </source>
</evidence>
<evidence type="ECO:0000256" key="7">
    <source>
        <dbReference type="ARBA" id="ARBA00022723"/>
    </source>
</evidence>
<protein>
    <recommendedName>
        <fullName evidence="6">Copper-containing nitrite reductase</fullName>
        <ecNumber evidence="5">1.7.2.1</ecNumber>
    </recommendedName>
</protein>
<name>A0ABU5PLB0_9BACL</name>
<keyword evidence="9" id="KW-0560">Oxidoreductase</keyword>
<evidence type="ECO:0000313" key="16">
    <source>
        <dbReference type="Proteomes" id="UP001292216"/>
    </source>
</evidence>
<feature type="signal peptide" evidence="12">
    <location>
        <begin position="1"/>
        <end position="26"/>
    </location>
</feature>
<evidence type="ECO:0000259" key="13">
    <source>
        <dbReference type="Pfam" id="PF07731"/>
    </source>
</evidence>
<proteinExistence type="inferred from homology"/>
<evidence type="ECO:0000256" key="11">
    <source>
        <dbReference type="ARBA" id="ARBA00049340"/>
    </source>
</evidence>
<keyword evidence="7" id="KW-0479">Metal-binding</keyword>
<dbReference type="Pfam" id="PF07731">
    <property type="entry name" value="Cu-oxidase_2"/>
    <property type="match status" value="1"/>
</dbReference>
<evidence type="ECO:0000256" key="1">
    <source>
        <dbReference type="ARBA" id="ARBA00001960"/>
    </source>
</evidence>
<gene>
    <name evidence="15" type="ORF">U9M73_11975</name>
</gene>
<evidence type="ECO:0000313" key="15">
    <source>
        <dbReference type="EMBL" id="MEA3570718.1"/>
    </source>
</evidence>
<comment type="catalytic activity">
    <reaction evidence="11">
        <text>nitric oxide + Fe(III)-[cytochrome c] + H2O = Fe(II)-[cytochrome c] + nitrite + 2 H(+)</text>
        <dbReference type="Rhea" id="RHEA:15233"/>
        <dbReference type="Rhea" id="RHEA-COMP:10350"/>
        <dbReference type="Rhea" id="RHEA-COMP:14399"/>
        <dbReference type="ChEBI" id="CHEBI:15377"/>
        <dbReference type="ChEBI" id="CHEBI:15378"/>
        <dbReference type="ChEBI" id="CHEBI:16301"/>
        <dbReference type="ChEBI" id="CHEBI:16480"/>
        <dbReference type="ChEBI" id="CHEBI:29033"/>
        <dbReference type="ChEBI" id="CHEBI:29034"/>
        <dbReference type="EC" id="1.7.2.1"/>
    </reaction>
</comment>
<keyword evidence="12" id="KW-0732">Signal</keyword>
<keyword evidence="10" id="KW-0186">Copper</keyword>
<evidence type="ECO:0000256" key="10">
    <source>
        <dbReference type="ARBA" id="ARBA00023008"/>
    </source>
</evidence>
<accession>A0ABU5PLB0</accession>
<dbReference type="InterPro" id="IPR011707">
    <property type="entry name" value="Cu-oxidase-like_N"/>
</dbReference>
<dbReference type="InterPro" id="IPR008972">
    <property type="entry name" value="Cupredoxin"/>
</dbReference>
<dbReference type="InterPro" id="IPR001287">
    <property type="entry name" value="NO2-reductase_Cu"/>
</dbReference>
<dbReference type="SUPFAM" id="SSF49503">
    <property type="entry name" value="Cupredoxins"/>
    <property type="match status" value="2"/>
</dbReference>
<dbReference type="EMBL" id="JAYERP010000001">
    <property type="protein sequence ID" value="MEA3570718.1"/>
    <property type="molecule type" value="Genomic_DNA"/>
</dbReference>
<dbReference type="EC" id="1.7.2.1" evidence="5"/>
<dbReference type="Pfam" id="PF07732">
    <property type="entry name" value="Cu-oxidase_3"/>
    <property type="match status" value="1"/>
</dbReference>
<evidence type="ECO:0000256" key="6">
    <source>
        <dbReference type="ARBA" id="ARBA00017290"/>
    </source>
</evidence>
<dbReference type="Proteomes" id="UP001292216">
    <property type="component" value="Unassembled WGS sequence"/>
</dbReference>
<evidence type="ECO:0000256" key="3">
    <source>
        <dbReference type="ARBA" id="ARBA00010609"/>
    </source>
</evidence>
<dbReference type="CDD" id="cd13860">
    <property type="entry name" value="CuRO_1_2dMco_1"/>
    <property type="match status" value="1"/>
</dbReference>
<keyword evidence="16" id="KW-1185">Reference proteome</keyword>
<reference evidence="15 16" key="1">
    <citation type="submission" date="2023-12" db="EMBL/GenBank/DDBJ databases">
        <title>Whole genome sequencing of Paenibacillus phoenicis isolated from the Phoenix Mars Lander spacecraft assembly facility.</title>
        <authorList>
            <person name="Garcia A."/>
            <person name="Venkateswaran K."/>
        </authorList>
    </citation>
    <scope>NUCLEOTIDE SEQUENCE [LARGE SCALE GENOMIC DNA]</scope>
    <source>
        <strain evidence="15 16">3PO2SA</strain>
    </source>
</reference>
<dbReference type="InterPro" id="IPR011706">
    <property type="entry name" value="Cu-oxidase_C"/>
</dbReference>
<dbReference type="InterPro" id="IPR045087">
    <property type="entry name" value="Cu-oxidase_fam"/>
</dbReference>
<evidence type="ECO:0000256" key="4">
    <source>
        <dbReference type="ARBA" id="ARBA00011233"/>
    </source>
</evidence>
<comment type="cofactor">
    <cofactor evidence="2">
        <name>Cu(2+)</name>
        <dbReference type="ChEBI" id="CHEBI:29036"/>
    </cofactor>
</comment>
<organism evidence="15 16">
    <name type="scientific">Paenibacillus phoenicis</name>
    <dbReference type="NCBI Taxonomy" id="554117"/>
    <lineage>
        <taxon>Bacteria</taxon>
        <taxon>Bacillati</taxon>
        <taxon>Bacillota</taxon>
        <taxon>Bacilli</taxon>
        <taxon>Bacillales</taxon>
        <taxon>Paenibacillaceae</taxon>
        <taxon>Paenibacillus</taxon>
    </lineage>
</organism>
<evidence type="ECO:0000256" key="8">
    <source>
        <dbReference type="ARBA" id="ARBA00022737"/>
    </source>
</evidence>
<comment type="caution">
    <text evidence="15">The sequence shown here is derived from an EMBL/GenBank/DDBJ whole genome shotgun (WGS) entry which is preliminary data.</text>
</comment>